<dbReference type="EMBL" id="RYZI01000585">
    <property type="protein sequence ID" value="RWA04342.1"/>
    <property type="molecule type" value="Genomic_DNA"/>
</dbReference>
<feature type="compositionally biased region" description="Polar residues" evidence="1">
    <location>
        <begin position="147"/>
        <end position="162"/>
    </location>
</feature>
<organism evidence="2 3">
    <name type="scientific">Xylaria grammica</name>
    <dbReference type="NCBI Taxonomy" id="363999"/>
    <lineage>
        <taxon>Eukaryota</taxon>
        <taxon>Fungi</taxon>
        <taxon>Dikarya</taxon>
        <taxon>Ascomycota</taxon>
        <taxon>Pezizomycotina</taxon>
        <taxon>Sordariomycetes</taxon>
        <taxon>Xylariomycetidae</taxon>
        <taxon>Xylariales</taxon>
        <taxon>Xylariaceae</taxon>
        <taxon>Xylaria</taxon>
    </lineage>
</organism>
<accession>A0A439CQH3</accession>
<sequence length="237" mass="26808">MPSRPADPPAFNYEPLTEDPDDAREFSCFEVRNAASLFPHRLLPSSRLSVRVRPQPANVVVPPIVHQSPGPRSTGILCRARGQRRAMPGLLRYETLLSHRTSAPTSDLFVVLARTTAMRDAFNDLYKAAMEYDSNDADTRQKEAHPTGQTSLSRSLSFPSANEQRESSQTRQETLSEINASLKRIVEIQEETARSQKDMARSFKALVELARDRFGSPPRGRKRRRAERDDEDRFGEL</sequence>
<evidence type="ECO:0000256" key="1">
    <source>
        <dbReference type="SAM" id="MobiDB-lite"/>
    </source>
</evidence>
<protein>
    <submittedName>
        <fullName evidence="2">Uncharacterized protein</fullName>
    </submittedName>
</protein>
<feature type="region of interest" description="Disordered" evidence="1">
    <location>
        <begin position="208"/>
        <end position="237"/>
    </location>
</feature>
<gene>
    <name evidence="2" type="ORF">EKO27_g10763</name>
</gene>
<name>A0A439CQH3_9PEZI</name>
<keyword evidence="3" id="KW-1185">Reference proteome</keyword>
<dbReference type="Proteomes" id="UP000286045">
    <property type="component" value="Unassembled WGS sequence"/>
</dbReference>
<comment type="caution">
    <text evidence="2">The sequence shown here is derived from an EMBL/GenBank/DDBJ whole genome shotgun (WGS) entry which is preliminary data.</text>
</comment>
<evidence type="ECO:0000313" key="2">
    <source>
        <dbReference type="EMBL" id="RWA04342.1"/>
    </source>
</evidence>
<reference evidence="2 3" key="1">
    <citation type="submission" date="2018-12" db="EMBL/GenBank/DDBJ databases">
        <title>Draft genome sequence of Xylaria grammica IHI A82.</title>
        <authorList>
            <person name="Buettner E."/>
            <person name="Kellner H."/>
        </authorList>
    </citation>
    <scope>NUCLEOTIDE SEQUENCE [LARGE SCALE GENOMIC DNA]</scope>
    <source>
        <strain evidence="2 3">IHI A82</strain>
    </source>
</reference>
<feature type="region of interest" description="Disordered" evidence="1">
    <location>
        <begin position="136"/>
        <end position="174"/>
    </location>
</feature>
<evidence type="ECO:0000313" key="3">
    <source>
        <dbReference type="Proteomes" id="UP000286045"/>
    </source>
</evidence>
<dbReference type="AlphaFoldDB" id="A0A439CQH3"/>
<proteinExistence type="predicted"/>